<dbReference type="InterPro" id="IPR006700">
    <property type="entry name" value="RsmE"/>
</dbReference>
<dbReference type="Gene3D" id="2.40.240.20">
    <property type="entry name" value="Hypothetical PUA domain-like, domain 1"/>
    <property type="match status" value="1"/>
</dbReference>
<feature type="domain" description="Ribosomal RNA small subunit methyltransferase E methyltransferase" evidence="13">
    <location>
        <begin position="94"/>
        <end position="253"/>
    </location>
</feature>
<dbReference type="PANTHER" id="PTHR30027:SF3">
    <property type="entry name" value="16S RRNA (URACIL(1498)-N(3))-METHYLTRANSFERASE"/>
    <property type="match status" value="1"/>
</dbReference>
<evidence type="ECO:0000256" key="7">
    <source>
        <dbReference type="ARBA" id="ARBA00022603"/>
    </source>
</evidence>
<evidence type="ECO:0000256" key="1">
    <source>
        <dbReference type="ARBA" id="ARBA00004496"/>
    </source>
</evidence>
<protein>
    <recommendedName>
        <fullName evidence="4 12">Ribosomal RNA small subunit methyltransferase E</fullName>
        <ecNumber evidence="3 12">2.1.1.193</ecNumber>
    </recommendedName>
</protein>
<dbReference type="EMBL" id="CP034873">
    <property type="protein sequence ID" value="QCI21699.1"/>
    <property type="molecule type" value="Genomic_DNA"/>
</dbReference>
<dbReference type="GO" id="GO:0070042">
    <property type="term" value="F:rRNA (uridine-N3-)-methyltransferase activity"/>
    <property type="evidence" value="ECO:0007669"/>
    <property type="project" value="TreeGrafter"/>
</dbReference>
<evidence type="ECO:0000256" key="2">
    <source>
        <dbReference type="ARBA" id="ARBA00005528"/>
    </source>
</evidence>
<dbReference type="EC" id="2.1.1.193" evidence="3 12"/>
<proteinExistence type="inferred from homology"/>
<dbReference type="NCBIfam" id="TIGR00046">
    <property type="entry name" value="RsmE family RNA methyltransferase"/>
    <property type="match status" value="1"/>
</dbReference>
<organism evidence="15 16">
    <name type="scientific">Buchnera aphidicola</name>
    <name type="common">Hyadaphis tataricae</name>
    <dbReference type="NCBI Taxonomy" id="1241859"/>
    <lineage>
        <taxon>Bacteria</taxon>
        <taxon>Pseudomonadati</taxon>
        <taxon>Pseudomonadota</taxon>
        <taxon>Gammaproteobacteria</taxon>
        <taxon>Enterobacterales</taxon>
        <taxon>Erwiniaceae</taxon>
        <taxon>Buchnera</taxon>
    </lineage>
</organism>
<comment type="similarity">
    <text evidence="2 12">Belongs to the RNA methyltransferase RsmE family.</text>
</comment>
<evidence type="ECO:0000256" key="8">
    <source>
        <dbReference type="ARBA" id="ARBA00022679"/>
    </source>
</evidence>
<evidence type="ECO:0000313" key="16">
    <source>
        <dbReference type="Proteomes" id="UP000298773"/>
    </source>
</evidence>
<evidence type="ECO:0000313" key="15">
    <source>
        <dbReference type="EMBL" id="QCI21699.1"/>
    </source>
</evidence>
<comment type="catalytic activity">
    <reaction evidence="11 12">
        <text>uridine(1498) in 16S rRNA + S-adenosyl-L-methionine = N(3)-methyluridine(1498) in 16S rRNA + S-adenosyl-L-homocysteine + H(+)</text>
        <dbReference type="Rhea" id="RHEA:42920"/>
        <dbReference type="Rhea" id="RHEA-COMP:10283"/>
        <dbReference type="Rhea" id="RHEA-COMP:10284"/>
        <dbReference type="ChEBI" id="CHEBI:15378"/>
        <dbReference type="ChEBI" id="CHEBI:57856"/>
        <dbReference type="ChEBI" id="CHEBI:59789"/>
        <dbReference type="ChEBI" id="CHEBI:65315"/>
        <dbReference type="ChEBI" id="CHEBI:74502"/>
        <dbReference type="EC" id="2.1.1.193"/>
    </reaction>
</comment>
<dbReference type="CDD" id="cd18084">
    <property type="entry name" value="RsmE-like"/>
    <property type="match status" value="1"/>
</dbReference>
<evidence type="ECO:0000259" key="13">
    <source>
        <dbReference type="Pfam" id="PF04452"/>
    </source>
</evidence>
<dbReference type="Proteomes" id="UP000298773">
    <property type="component" value="Chromosome"/>
</dbReference>
<name>A0A4D6XZS0_9GAMM</name>
<dbReference type="InterPro" id="IPR046887">
    <property type="entry name" value="RsmE_PUA-like"/>
</dbReference>
<dbReference type="Pfam" id="PF04452">
    <property type="entry name" value="Methyltrans_RNA"/>
    <property type="match status" value="1"/>
</dbReference>
<dbReference type="RefSeq" id="WP_158356669.1">
    <property type="nucleotide sequence ID" value="NZ_CP034873.1"/>
</dbReference>
<evidence type="ECO:0000256" key="5">
    <source>
        <dbReference type="ARBA" id="ARBA00022490"/>
    </source>
</evidence>
<dbReference type="PIRSF" id="PIRSF015601">
    <property type="entry name" value="MTase_slr0722"/>
    <property type="match status" value="1"/>
</dbReference>
<dbReference type="OrthoDB" id="9815641at2"/>
<evidence type="ECO:0000256" key="9">
    <source>
        <dbReference type="ARBA" id="ARBA00022691"/>
    </source>
</evidence>
<sequence length="262" mass="30945">MCIKNALIQNSNYNNLNNLPRIYMQENLIISQYYYLSKNNTHYLKKVLRMQNKHIIEIFNNTNYVFFAQIINFFKATMTVQIVEKKEKNIESLINIHLGQVMTKYDKIDFIIQKSVEMGITTITPLFSEYCNIQKKFFNVKHKIERWKKIIISSCQQCHRNIIPNINHPKDIFSWCQENEKNETKIVFDPTSDLNICHFKKPKKNFRIIIGSEGGFSKYEMEKIIEYGFIPIRLGSRILRTETATLAAITVLQTKFGDFATF</sequence>
<accession>A0A4D6XZS0</accession>
<dbReference type="NCBIfam" id="NF008692">
    <property type="entry name" value="PRK11713.1-5"/>
    <property type="match status" value="1"/>
</dbReference>
<evidence type="ECO:0000256" key="6">
    <source>
        <dbReference type="ARBA" id="ARBA00022552"/>
    </source>
</evidence>
<evidence type="ECO:0000256" key="3">
    <source>
        <dbReference type="ARBA" id="ARBA00012328"/>
    </source>
</evidence>
<dbReference type="SUPFAM" id="SSF75217">
    <property type="entry name" value="alpha/beta knot"/>
    <property type="match status" value="1"/>
</dbReference>
<dbReference type="AlphaFoldDB" id="A0A4D6XZS0"/>
<reference evidence="15 16" key="1">
    <citation type="submission" date="2018-12" db="EMBL/GenBank/DDBJ databases">
        <authorList>
            <person name="Chong R.A."/>
        </authorList>
    </citation>
    <scope>NUCLEOTIDE SEQUENCE [LARGE SCALE GENOMIC DNA]</scope>
    <source>
        <strain evidence="15 16">Hta</strain>
    </source>
</reference>
<keyword evidence="7 12" id="KW-0489">Methyltransferase</keyword>
<keyword evidence="9 12" id="KW-0949">S-adenosyl-L-methionine</keyword>
<dbReference type="InterPro" id="IPR029026">
    <property type="entry name" value="tRNA_m1G_MTases_N"/>
</dbReference>
<evidence type="ECO:0000256" key="11">
    <source>
        <dbReference type="ARBA" id="ARBA00047944"/>
    </source>
</evidence>
<keyword evidence="5 12" id="KW-0963">Cytoplasm</keyword>
<feature type="domain" description="Ribosomal RNA small subunit methyltransferase E PUA-like" evidence="14">
    <location>
        <begin position="37"/>
        <end position="71"/>
    </location>
</feature>
<dbReference type="PANTHER" id="PTHR30027">
    <property type="entry name" value="RIBOSOMAL RNA SMALL SUBUNIT METHYLTRANSFERASE E"/>
    <property type="match status" value="1"/>
</dbReference>
<comment type="subcellular location">
    <subcellularLocation>
        <location evidence="1 12">Cytoplasm</location>
    </subcellularLocation>
</comment>
<reference evidence="15 16" key="2">
    <citation type="submission" date="2019-05" db="EMBL/GenBank/DDBJ databases">
        <title>Genome evolution of the obligate endosymbiont Buchnera aphidicola.</title>
        <authorList>
            <person name="Moran N.A."/>
        </authorList>
    </citation>
    <scope>NUCLEOTIDE SEQUENCE [LARGE SCALE GENOMIC DNA]</scope>
    <source>
        <strain evidence="15 16">Hta</strain>
    </source>
</reference>
<evidence type="ECO:0000256" key="4">
    <source>
        <dbReference type="ARBA" id="ARBA00013673"/>
    </source>
</evidence>
<dbReference type="InterPro" id="IPR015947">
    <property type="entry name" value="PUA-like_sf"/>
</dbReference>
<evidence type="ECO:0000256" key="10">
    <source>
        <dbReference type="ARBA" id="ARBA00025699"/>
    </source>
</evidence>
<comment type="function">
    <text evidence="10 12">Specifically methylates the N3 position of the uracil ring of uridine 1498 (m3U1498) in 16S rRNA. Acts on the fully assembled 30S ribosomal subunit.</text>
</comment>
<dbReference type="Pfam" id="PF20260">
    <property type="entry name" value="PUA_4"/>
    <property type="match status" value="1"/>
</dbReference>
<dbReference type="Gene3D" id="3.40.1280.10">
    <property type="match status" value="1"/>
</dbReference>
<evidence type="ECO:0000256" key="12">
    <source>
        <dbReference type="PIRNR" id="PIRNR015601"/>
    </source>
</evidence>
<keyword evidence="8 12" id="KW-0808">Transferase</keyword>
<dbReference type="InterPro" id="IPR046886">
    <property type="entry name" value="RsmE_MTase_dom"/>
</dbReference>
<dbReference type="GO" id="GO:0005737">
    <property type="term" value="C:cytoplasm"/>
    <property type="evidence" value="ECO:0007669"/>
    <property type="project" value="UniProtKB-SubCell"/>
</dbReference>
<dbReference type="SUPFAM" id="SSF88697">
    <property type="entry name" value="PUA domain-like"/>
    <property type="match status" value="1"/>
</dbReference>
<dbReference type="InterPro" id="IPR029028">
    <property type="entry name" value="Alpha/beta_knot_MTases"/>
</dbReference>
<dbReference type="GO" id="GO:0070475">
    <property type="term" value="P:rRNA base methylation"/>
    <property type="evidence" value="ECO:0007669"/>
    <property type="project" value="TreeGrafter"/>
</dbReference>
<evidence type="ECO:0000259" key="14">
    <source>
        <dbReference type="Pfam" id="PF20260"/>
    </source>
</evidence>
<gene>
    <name evidence="15" type="ORF">D9V69_02040</name>
</gene>
<keyword evidence="6 12" id="KW-0698">rRNA processing</keyword>